<dbReference type="CDD" id="cd01400">
    <property type="entry name" value="6PGL"/>
    <property type="match status" value="1"/>
</dbReference>
<dbReference type="Gene3D" id="3.40.50.1360">
    <property type="match status" value="1"/>
</dbReference>
<evidence type="ECO:0000256" key="4">
    <source>
        <dbReference type="ARBA" id="ARBA00010662"/>
    </source>
</evidence>
<dbReference type="Pfam" id="PF01182">
    <property type="entry name" value="Glucosamine_iso"/>
    <property type="match status" value="1"/>
</dbReference>
<evidence type="ECO:0000256" key="3">
    <source>
        <dbReference type="ARBA" id="ARBA00004961"/>
    </source>
</evidence>
<keyword evidence="7 9" id="KW-0378">Hydrolase</keyword>
<comment type="function">
    <text evidence="2 7">Hydrolysis of 6-phosphogluconolactone to 6-phosphogluconate.</text>
</comment>
<reference evidence="9" key="1">
    <citation type="submission" date="2018-07" db="EMBL/GenBank/DDBJ databases">
        <title>Genome assembly of strain Ka43.</title>
        <authorList>
            <person name="Kukolya J."/>
            <person name="Nagy I."/>
            <person name="Horvath B."/>
            <person name="Toth A."/>
        </authorList>
    </citation>
    <scope>NUCLEOTIDE SEQUENCE</scope>
    <source>
        <strain evidence="9">KB43</strain>
    </source>
</reference>
<comment type="catalytic activity">
    <reaction evidence="1 7">
        <text>6-phospho-D-glucono-1,5-lactone + H2O = 6-phospho-D-gluconate + H(+)</text>
        <dbReference type="Rhea" id="RHEA:12556"/>
        <dbReference type="ChEBI" id="CHEBI:15377"/>
        <dbReference type="ChEBI" id="CHEBI:15378"/>
        <dbReference type="ChEBI" id="CHEBI:57955"/>
        <dbReference type="ChEBI" id="CHEBI:58759"/>
        <dbReference type="EC" id="3.1.1.31"/>
    </reaction>
</comment>
<dbReference type="EC" id="3.1.1.31" evidence="5 7"/>
<dbReference type="SUPFAM" id="SSF100950">
    <property type="entry name" value="NagB/RpiA/CoA transferase-like"/>
    <property type="match status" value="1"/>
</dbReference>
<comment type="similarity">
    <text evidence="4 7">Belongs to the glucosamine/galactosamine-6-phosphate isomerase family. 6-phosphogluconolactonase subfamily.</text>
</comment>
<dbReference type="PANTHER" id="PTHR11054">
    <property type="entry name" value="6-PHOSPHOGLUCONOLACTONASE"/>
    <property type="match status" value="1"/>
</dbReference>
<comment type="pathway">
    <text evidence="3 7">Carbohydrate degradation; pentose phosphate pathway; D-ribulose 5-phosphate from D-glucose 6-phosphate (oxidative stage): step 2/3.</text>
</comment>
<evidence type="ECO:0000313" key="10">
    <source>
        <dbReference type="Proteomes" id="UP000652567"/>
    </source>
</evidence>
<evidence type="ECO:0000256" key="1">
    <source>
        <dbReference type="ARBA" id="ARBA00000832"/>
    </source>
</evidence>
<sequence length="238" mass="26046">MRMIVERLFKSREEMIAAVREDCLTALQQAIEERGEATFLLSGGSSPEPVYKSLSEVDIDWSSVYVGLVDERWVDFNHDKSNEAFIARTLLQNKAASANLIGMKNSAETAAEGLADCESAYQQLAQPFDVTILGMGPDGHTASFFPHAHGLEAALNPESKKLCAAIIAKQSEVTGTATERMTLTLNGLLQSRHLMLLITGEEKLKVFREAQAGNDVAAVPVRAVIQQEQVPLIVYWAP</sequence>
<evidence type="ECO:0000256" key="7">
    <source>
        <dbReference type="RuleBase" id="RU365095"/>
    </source>
</evidence>
<dbReference type="EMBL" id="PRDL01000001">
    <property type="protein sequence ID" value="MBE8717025.1"/>
    <property type="molecule type" value="Genomic_DNA"/>
</dbReference>
<evidence type="ECO:0000256" key="5">
    <source>
        <dbReference type="ARBA" id="ARBA00013198"/>
    </source>
</evidence>
<dbReference type="GO" id="GO:0006098">
    <property type="term" value="P:pentose-phosphate shunt"/>
    <property type="evidence" value="ECO:0007669"/>
    <property type="project" value="InterPro"/>
</dbReference>
<evidence type="ECO:0000256" key="2">
    <source>
        <dbReference type="ARBA" id="ARBA00002681"/>
    </source>
</evidence>
<keyword evidence="10" id="KW-1185">Reference proteome</keyword>
<protein>
    <recommendedName>
        <fullName evidence="6 7">6-phosphogluconolactonase</fullName>
        <shortName evidence="7">6PGL</shortName>
        <ecNumber evidence="5 7">3.1.1.31</ecNumber>
    </recommendedName>
</protein>
<evidence type="ECO:0000313" key="9">
    <source>
        <dbReference type="EMBL" id="MBE8717025.1"/>
    </source>
</evidence>
<comment type="caution">
    <text evidence="9">The sequence shown here is derived from an EMBL/GenBank/DDBJ whole genome shotgun (WGS) entry which is preliminary data.</text>
</comment>
<dbReference type="Proteomes" id="UP000652567">
    <property type="component" value="Unassembled WGS sequence"/>
</dbReference>
<dbReference type="InterPro" id="IPR005900">
    <property type="entry name" value="6-phosphogluconolactonase_DevB"/>
</dbReference>
<evidence type="ECO:0000259" key="8">
    <source>
        <dbReference type="Pfam" id="PF01182"/>
    </source>
</evidence>
<dbReference type="PANTHER" id="PTHR11054:SF0">
    <property type="entry name" value="6-PHOSPHOGLUCONOLACTONASE"/>
    <property type="match status" value="1"/>
</dbReference>
<organism evidence="9 10">
    <name type="scientific">Cellvibrio polysaccharolyticus</name>
    <dbReference type="NCBI Taxonomy" id="2082724"/>
    <lineage>
        <taxon>Bacteria</taxon>
        <taxon>Pseudomonadati</taxon>
        <taxon>Pseudomonadota</taxon>
        <taxon>Gammaproteobacteria</taxon>
        <taxon>Cellvibrionales</taxon>
        <taxon>Cellvibrionaceae</taxon>
        <taxon>Cellvibrio</taxon>
    </lineage>
</organism>
<name>A0A928V1F7_9GAMM</name>
<dbReference type="InterPro" id="IPR006148">
    <property type="entry name" value="Glc/Gal-6P_isomerase"/>
</dbReference>
<dbReference type="NCBIfam" id="TIGR01198">
    <property type="entry name" value="pgl"/>
    <property type="match status" value="1"/>
</dbReference>
<dbReference type="GO" id="GO:0017057">
    <property type="term" value="F:6-phosphogluconolactonase activity"/>
    <property type="evidence" value="ECO:0007669"/>
    <property type="project" value="UniProtKB-UniRule"/>
</dbReference>
<dbReference type="GO" id="GO:0005975">
    <property type="term" value="P:carbohydrate metabolic process"/>
    <property type="evidence" value="ECO:0007669"/>
    <property type="project" value="UniProtKB-UniRule"/>
</dbReference>
<dbReference type="AlphaFoldDB" id="A0A928V1F7"/>
<gene>
    <name evidence="7 9" type="primary">pgl</name>
    <name evidence="9" type="ORF">C4F51_07440</name>
</gene>
<dbReference type="InterPro" id="IPR039104">
    <property type="entry name" value="6PGL"/>
</dbReference>
<accession>A0A928V1F7</accession>
<feature type="domain" description="Glucosamine/galactosamine-6-phosphate isomerase" evidence="8">
    <location>
        <begin position="11"/>
        <end position="228"/>
    </location>
</feature>
<dbReference type="InterPro" id="IPR037171">
    <property type="entry name" value="NagB/RpiA_transferase-like"/>
</dbReference>
<evidence type="ECO:0000256" key="6">
    <source>
        <dbReference type="ARBA" id="ARBA00020337"/>
    </source>
</evidence>
<proteinExistence type="inferred from homology"/>